<dbReference type="EMBL" id="CP000471">
    <property type="protein sequence ID" value="ABK44382.1"/>
    <property type="molecule type" value="Genomic_DNA"/>
</dbReference>
<dbReference type="GO" id="GO:0051287">
    <property type="term" value="F:NAD binding"/>
    <property type="evidence" value="ECO:0007669"/>
    <property type="project" value="UniProtKB-UniRule"/>
</dbReference>
<evidence type="ECO:0000259" key="13">
    <source>
        <dbReference type="SMART" id="SM00822"/>
    </source>
</evidence>
<evidence type="ECO:0000256" key="11">
    <source>
        <dbReference type="PIRSR" id="PIRSR611284-2"/>
    </source>
</evidence>
<keyword evidence="5 12" id="KW-0276">Fatty acid metabolism</keyword>
<dbReference type="GO" id="GO:0030497">
    <property type="term" value="P:fatty acid elongation"/>
    <property type="evidence" value="ECO:0007669"/>
    <property type="project" value="UniProtKB-ARBA"/>
</dbReference>
<feature type="binding site" evidence="11">
    <location>
        <position position="87"/>
    </location>
    <ligand>
        <name>NADP(+)</name>
        <dbReference type="ChEBI" id="CHEBI:58349"/>
    </ligand>
</feature>
<dbReference type="NCBIfam" id="NF005559">
    <property type="entry name" value="PRK07231.1"/>
    <property type="match status" value="1"/>
</dbReference>
<accession>A0L8T9</accession>
<keyword evidence="8 12" id="KW-0443">Lipid metabolism</keyword>
<evidence type="ECO:0000256" key="8">
    <source>
        <dbReference type="ARBA" id="ARBA00023098"/>
    </source>
</evidence>
<reference evidence="14 15" key="2">
    <citation type="journal article" date="2012" name="Int. J. Syst. Evol. Microbiol.">
        <title>Magnetococcus marinus gen. nov., sp. nov., a marine, magnetotactic bacterium that represents a novel lineage (Magnetococcaceae fam. nov.; Magnetococcales ord. nov.) at the base of the Alphaproteobacteria.</title>
        <authorList>
            <person name="Bazylinski D.A."/>
            <person name="Williams T.J."/>
            <person name="Lefevre C.T."/>
            <person name="Berg R.J."/>
            <person name="Zhang C.L."/>
            <person name="Bowser S.S."/>
            <person name="Dean A.J."/>
            <person name="Beveridge T.J."/>
        </authorList>
    </citation>
    <scope>NUCLEOTIDE SEQUENCE [LARGE SCALE GENOMIC DNA]</scope>
    <source>
        <strain evidence="15">ATCC BAA-1437 / JCM 17883 / MC-1</strain>
    </source>
</reference>
<dbReference type="InterPro" id="IPR050259">
    <property type="entry name" value="SDR"/>
</dbReference>
<dbReference type="PANTHER" id="PTHR42879:SF2">
    <property type="entry name" value="3-OXOACYL-[ACYL-CARRIER-PROTEIN] REDUCTASE FABG"/>
    <property type="match status" value="1"/>
</dbReference>
<dbReference type="OrthoDB" id="9804774at2"/>
<evidence type="ECO:0000256" key="1">
    <source>
        <dbReference type="ARBA" id="ARBA00005194"/>
    </source>
</evidence>
<dbReference type="FunFam" id="3.40.50.720:FF:000037">
    <property type="entry name" value="3-oxoacyl-[acyl-carrier-protein] reductase FabG"/>
    <property type="match status" value="1"/>
</dbReference>
<dbReference type="AlphaFoldDB" id="A0L8T9"/>
<reference evidence="15" key="1">
    <citation type="journal article" date="2009" name="Appl. Environ. Microbiol.">
        <title>Complete genome sequence of the chemolithoautotrophic marine magnetotactic coccus strain MC-1.</title>
        <authorList>
            <person name="Schubbe S."/>
            <person name="Williams T.J."/>
            <person name="Xie G."/>
            <person name="Kiss H.E."/>
            <person name="Brettin T.S."/>
            <person name="Martinez D."/>
            <person name="Ross C.A."/>
            <person name="Schuler D."/>
            <person name="Cox B.L."/>
            <person name="Nealson K.H."/>
            <person name="Bazylinski D.A."/>
        </authorList>
    </citation>
    <scope>NUCLEOTIDE SEQUENCE [LARGE SCALE GENOMIC DNA]</scope>
    <source>
        <strain evidence="15">ATCC BAA-1437 / JCM 17883 / MC-1</strain>
    </source>
</reference>
<dbReference type="Proteomes" id="UP000002586">
    <property type="component" value="Chromosome"/>
</dbReference>
<dbReference type="PRINTS" id="PR00081">
    <property type="entry name" value="GDHRDH"/>
</dbReference>
<dbReference type="KEGG" id="mgm:Mmc1_1874"/>
<comment type="function">
    <text evidence="12">Catalyzes the NADPH-dependent reduction of beta-ketoacyl-ACP substrates to beta-hydroxyacyl-ACP products, the first reductive step in the elongation cycle of fatty acid biosynthesis.</text>
</comment>
<dbReference type="SUPFAM" id="SSF51735">
    <property type="entry name" value="NAD(P)-binding Rossmann-fold domains"/>
    <property type="match status" value="1"/>
</dbReference>
<dbReference type="STRING" id="156889.Mmc1_1874"/>
<sequence>MQNRVAIVTGSTAGIGQEAAKLLAKRGCRVVITGTRETKIMETVEAIRAEGGVAAGVAANIGVDADLDKLVAFAQEQFGEVEILVNNAGITRDNLFMRMKDEEWDEVMALNLTSVFKLSKRVIRAMMKGRYGRIVNVTSVVGFSGNAGQANYTAAKAGLVGFTKSLAQEVATRGITVNGVAPGFIQTAMTDKLNEKTQEAILAQIPMGKMGSVEDIAAAIAFLASDEARYITGETIHVNGGMYMG</sequence>
<evidence type="ECO:0000256" key="10">
    <source>
        <dbReference type="PIRSR" id="PIRSR611284-1"/>
    </source>
</evidence>
<keyword evidence="4 12" id="KW-0444">Lipid biosynthesis</keyword>
<feature type="active site" description="Proton acceptor" evidence="10">
    <location>
        <position position="152"/>
    </location>
</feature>
<feature type="binding site" evidence="11">
    <location>
        <position position="185"/>
    </location>
    <ligand>
        <name>NADP(+)</name>
        <dbReference type="ChEBI" id="CHEBI:58349"/>
    </ligand>
</feature>
<dbReference type="eggNOG" id="COG1028">
    <property type="taxonomic scope" value="Bacteria"/>
</dbReference>
<dbReference type="NCBIfam" id="TIGR01830">
    <property type="entry name" value="3oxo_ACP_reduc"/>
    <property type="match status" value="1"/>
</dbReference>
<dbReference type="InterPro" id="IPR020904">
    <property type="entry name" value="Sc_DH/Rdtase_CS"/>
</dbReference>
<protein>
    <recommendedName>
        <fullName evidence="3 12">3-oxoacyl-[acyl-carrier-protein] reductase</fullName>
        <ecNumber evidence="3 12">1.1.1.100</ecNumber>
    </recommendedName>
</protein>
<organism evidence="14 15">
    <name type="scientific">Magnetococcus marinus (strain ATCC BAA-1437 / JCM 17883 / MC-1)</name>
    <dbReference type="NCBI Taxonomy" id="156889"/>
    <lineage>
        <taxon>Bacteria</taxon>
        <taxon>Pseudomonadati</taxon>
        <taxon>Pseudomonadota</taxon>
        <taxon>Magnetococcia</taxon>
        <taxon>Magnetococcales</taxon>
        <taxon>Magnetococcaceae</taxon>
        <taxon>Magnetococcus</taxon>
    </lineage>
</organism>
<name>A0L8T9_MAGMM</name>
<dbReference type="PRINTS" id="PR00080">
    <property type="entry name" value="SDRFAMILY"/>
</dbReference>
<keyword evidence="9 12" id="KW-0275">Fatty acid biosynthesis</keyword>
<dbReference type="RefSeq" id="WP_011713526.1">
    <property type="nucleotide sequence ID" value="NC_008576.1"/>
</dbReference>
<dbReference type="HOGENOM" id="CLU_010194_1_3_5"/>
<evidence type="ECO:0000313" key="14">
    <source>
        <dbReference type="EMBL" id="ABK44382.1"/>
    </source>
</evidence>
<dbReference type="GO" id="GO:0004316">
    <property type="term" value="F:3-oxoacyl-[acyl-carrier-protein] reductase (NADPH) activity"/>
    <property type="evidence" value="ECO:0007669"/>
    <property type="project" value="UniProtKB-UniRule"/>
</dbReference>
<dbReference type="Gene3D" id="3.40.50.720">
    <property type="entry name" value="NAD(P)-binding Rossmann-like Domain"/>
    <property type="match status" value="1"/>
</dbReference>
<keyword evidence="15" id="KW-1185">Reference proteome</keyword>
<comment type="pathway">
    <text evidence="1 12">Lipid metabolism; fatty acid biosynthesis.</text>
</comment>
<dbReference type="PROSITE" id="PS00061">
    <property type="entry name" value="ADH_SHORT"/>
    <property type="match status" value="1"/>
</dbReference>
<feature type="binding site" evidence="11">
    <location>
        <position position="35"/>
    </location>
    <ligand>
        <name>NADP(+)</name>
        <dbReference type="ChEBI" id="CHEBI:58349"/>
    </ligand>
</feature>
<evidence type="ECO:0000256" key="9">
    <source>
        <dbReference type="ARBA" id="ARBA00023160"/>
    </source>
</evidence>
<evidence type="ECO:0000313" key="15">
    <source>
        <dbReference type="Proteomes" id="UP000002586"/>
    </source>
</evidence>
<comment type="subunit">
    <text evidence="12">Homotetramer.</text>
</comment>
<dbReference type="UniPathway" id="UPA00094"/>
<keyword evidence="7 12" id="KW-0560">Oxidoreductase</keyword>
<feature type="binding site" evidence="11">
    <location>
        <begin position="152"/>
        <end position="156"/>
    </location>
    <ligand>
        <name>NADP(+)</name>
        <dbReference type="ChEBI" id="CHEBI:58349"/>
    </ligand>
</feature>
<dbReference type="SMART" id="SM00822">
    <property type="entry name" value="PKS_KR"/>
    <property type="match status" value="1"/>
</dbReference>
<evidence type="ECO:0000256" key="7">
    <source>
        <dbReference type="ARBA" id="ARBA00023002"/>
    </source>
</evidence>
<dbReference type="InterPro" id="IPR011284">
    <property type="entry name" value="3oxo_ACP_reduc"/>
</dbReference>
<evidence type="ECO:0000256" key="12">
    <source>
        <dbReference type="RuleBase" id="RU366074"/>
    </source>
</evidence>
<evidence type="ECO:0000256" key="5">
    <source>
        <dbReference type="ARBA" id="ARBA00022832"/>
    </source>
</evidence>
<keyword evidence="6 11" id="KW-0521">NADP</keyword>
<evidence type="ECO:0000256" key="6">
    <source>
        <dbReference type="ARBA" id="ARBA00022857"/>
    </source>
</evidence>
<proteinExistence type="inferred from homology"/>
<dbReference type="EC" id="1.1.1.100" evidence="3 12"/>
<evidence type="ECO:0000256" key="2">
    <source>
        <dbReference type="ARBA" id="ARBA00006484"/>
    </source>
</evidence>
<comment type="similarity">
    <text evidence="2 12">Belongs to the short-chain dehydrogenases/reductases (SDR) family.</text>
</comment>
<dbReference type="InterPro" id="IPR057326">
    <property type="entry name" value="KR_dom"/>
</dbReference>
<evidence type="ECO:0000256" key="3">
    <source>
        <dbReference type="ARBA" id="ARBA00012948"/>
    </source>
</evidence>
<dbReference type="CDD" id="cd05333">
    <property type="entry name" value="BKR_SDR_c"/>
    <property type="match status" value="1"/>
</dbReference>
<gene>
    <name evidence="14" type="ordered locus">Mmc1_1874</name>
</gene>
<dbReference type="PANTHER" id="PTHR42879">
    <property type="entry name" value="3-OXOACYL-(ACYL-CARRIER-PROTEIN) REDUCTASE"/>
    <property type="match status" value="1"/>
</dbReference>
<feature type="domain" description="Ketoreductase" evidence="13">
    <location>
        <begin position="4"/>
        <end position="183"/>
    </location>
</feature>
<comment type="catalytic activity">
    <reaction evidence="12">
        <text>a (3R)-hydroxyacyl-[ACP] + NADP(+) = a 3-oxoacyl-[ACP] + NADPH + H(+)</text>
        <dbReference type="Rhea" id="RHEA:17397"/>
        <dbReference type="Rhea" id="RHEA-COMP:9916"/>
        <dbReference type="Rhea" id="RHEA-COMP:9945"/>
        <dbReference type="ChEBI" id="CHEBI:15378"/>
        <dbReference type="ChEBI" id="CHEBI:57783"/>
        <dbReference type="ChEBI" id="CHEBI:58349"/>
        <dbReference type="ChEBI" id="CHEBI:78776"/>
        <dbReference type="ChEBI" id="CHEBI:78827"/>
        <dbReference type="EC" id="1.1.1.100"/>
    </reaction>
</comment>
<evidence type="ECO:0000256" key="4">
    <source>
        <dbReference type="ARBA" id="ARBA00022516"/>
    </source>
</evidence>
<dbReference type="NCBIfam" id="NF009466">
    <property type="entry name" value="PRK12826.1-2"/>
    <property type="match status" value="1"/>
</dbReference>
<dbReference type="InterPro" id="IPR002347">
    <property type="entry name" value="SDR_fam"/>
</dbReference>
<dbReference type="Pfam" id="PF13561">
    <property type="entry name" value="adh_short_C2"/>
    <property type="match status" value="1"/>
</dbReference>
<dbReference type="InterPro" id="IPR036291">
    <property type="entry name" value="NAD(P)-bd_dom_sf"/>
</dbReference>